<dbReference type="InterPro" id="IPR002575">
    <property type="entry name" value="Aminoglycoside_PTrfase"/>
</dbReference>
<accession>A0A916JX83</accession>
<dbReference type="PANTHER" id="PTHR21310">
    <property type="entry name" value="AMINOGLYCOSIDE PHOSPHOTRANSFERASE-RELATED-RELATED"/>
    <property type="match status" value="1"/>
</dbReference>
<organism evidence="2 3">
    <name type="scientific">Paenibacillus solanacearum</name>
    <dbReference type="NCBI Taxonomy" id="2048548"/>
    <lineage>
        <taxon>Bacteria</taxon>
        <taxon>Bacillati</taxon>
        <taxon>Bacillota</taxon>
        <taxon>Bacilli</taxon>
        <taxon>Bacillales</taxon>
        <taxon>Paenibacillaceae</taxon>
        <taxon>Paenibacillus</taxon>
    </lineage>
</organism>
<gene>
    <name evidence="2" type="ORF">PAESOLCIP111_00981</name>
</gene>
<keyword evidence="3" id="KW-1185">Reference proteome</keyword>
<evidence type="ECO:0000313" key="2">
    <source>
        <dbReference type="EMBL" id="CAG7607651.1"/>
    </source>
</evidence>
<evidence type="ECO:0000259" key="1">
    <source>
        <dbReference type="Pfam" id="PF01636"/>
    </source>
</evidence>
<name>A0A916JX83_9BACL</name>
<evidence type="ECO:0000313" key="3">
    <source>
        <dbReference type="Proteomes" id="UP000693672"/>
    </source>
</evidence>
<protein>
    <recommendedName>
        <fullName evidence="1">Aminoglycoside phosphotransferase domain-containing protein</fullName>
    </recommendedName>
</protein>
<feature type="domain" description="Aminoglycoside phosphotransferase" evidence="1">
    <location>
        <begin position="23"/>
        <end position="267"/>
    </location>
</feature>
<dbReference type="Proteomes" id="UP000693672">
    <property type="component" value="Unassembled WGS sequence"/>
</dbReference>
<proteinExistence type="predicted"/>
<dbReference type="InterPro" id="IPR051678">
    <property type="entry name" value="AGP_Transferase"/>
</dbReference>
<sequence>MNQGYDVSPILRLHYDIEPMNVTPQKGGWAALAFRVTCAHGRSYFLKMYEKSRASTAKWTALIDVYMPVMEWLRHHSRLQGSVPVPVLTNNGRFQCEDEHGVYLLYDYIDGETIGERALSEMQFSRLSELIAELHAYGEEIPVPTEALKETFDVPYLQPLRSVIDTELYELPADVQAVLQSYTPQLQEALLTVEQLSAVLKERTLPMVLCHTDIHNWNLMQSGDELLWIDWEGLRLAPPEADLMFMAEMPYYDRFLCEYRKRHAGYEVNREALHFYQGRRKLEDIWEFIEQLLQDKQDEQDRADTLHSLQKELKSLDA</sequence>
<dbReference type="Pfam" id="PF01636">
    <property type="entry name" value="APH"/>
    <property type="match status" value="1"/>
</dbReference>
<dbReference type="RefSeq" id="WP_218090808.1">
    <property type="nucleotide sequence ID" value="NZ_CAJVAS010000003.1"/>
</dbReference>
<dbReference type="EMBL" id="CAJVAS010000003">
    <property type="protein sequence ID" value="CAG7607651.1"/>
    <property type="molecule type" value="Genomic_DNA"/>
</dbReference>
<comment type="caution">
    <text evidence="2">The sequence shown here is derived from an EMBL/GenBank/DDBJ whole genome shotgun (WGS) entry which is preliminary data.</text>
</comment>
<dbReference type="AlphaFoldDB" id="A0A916JX83"/>
<reference evidence="2" key="1">
    <citation type="submission" date="2021-06" db="EMBL/GenBank/DDBJ databases">
        <authorList>
            <person name="Criscuolo A."/>
        </authorList>
    </citation>
    <scope>NUCLEOTIDE SEQUENCE</scope>
    <source>
        <strain evidence="2">CIP111600</strain>
    </source>
</reference>